<dbReference type="AlphaFoldDB" id="S4RJQ3"/>
<evidence type="ECO:0000256" key="2">
    <source>
        <dbReference type="ARBA" id="ARBA00023203"/>
    </source>
</evidence>
<feature type="domain" description="Calponin-homology (CH)" evidence="4">
    <location>
        <begin position="1"/>
        <end position="104"/>
    </location>
</feature>
<evidence type="ECO:0000313" key="5">
    <source>
        <dbReference type="Ensembl" id="ENSPMAP00000005436.1"/>
    </source>
</evidence>
<evidence type="ECO:0000256" key="1">
    <source>
        <dbReference type="ARBA" id="ARBA00022737"/>
    </source>
</evidence>
<dbReference type="InterPro" id="IPR001589">
    <property type="entry name" value="Actinin_actin-bd_CS"/>
</dbReference>
<reference evidence="5" key="2">
    <citation type="submission" date="2025-09" db="UniProtKB">
        <authorList>
            <consortium name="Ensembl"/>
        </authorList>
    </citation>
    <scope>IDENTIFICATION</scope>
</reference>
<dbReference type="FunFam" id="1.10.418.10:FF:000057">
    <property type="entry name" value="Calmin"/>
    <property type="match status" value="1"/>
</dbReference>
<dbReference type="HOGENOM" id="CLU_005217_3_0_1"/>
<dbReference type="InterPro" id="IPR036872">
    <property type="entry name" value="CH_dom_sf"/>
</dbReference>
<dbReference type="Gene3D" id="1.20.58.60">
    <property type="match status" value="2"/>
</dbReference>
<evidence type="ECO:0000256" key="3">
    <source>
        <dbReference type="SAM" id="MobiDB-lite"/>
    </source>
</evidence>
<feature type="region of interest" description="Disordered" evidence="3">
    <location>
        <begin position="419"/>
        <end position="439"/>
    </location>
</feature>
<dbReference type="SMART" id="SM00033">
    <property type="entry name" value="CH"/>
    <property type="match status" value="2"/>
</dbReference>
<name>S4RJQ3_PETMA</name>
<dbReference type="GeneTree" id="ENSGT00940000155824"/>
<accession>S4RJQ3</accession>
<dbReference type="Pfam" id="PF00307">
    <property type="entry name" value="CH"/>
    <property type="match status" value="2"/>
</dbReference>
<protein>
    <recommendedName>
        <fullName evidence="4">Calponin-homology (CH) domain-containing protein</fullName>
    </recommendedName>
</protein>
<keyword evidence="2" id="KW-0009">Actin-binding</keyword>
<organism evidence="5">
    <name type="scientific">Petromyzon marinus</name>
    <name type="common">Sea lamprey</name>
    <dbReference type="NCBI Taxonomy" id="7757"/>
    <lineage>
        <taxon>Eukaryota</taxon>
        <taxon>Metazoa</taxon>
        <taxon>Chordata</taxon>
        <taxon>Craniata</taxon>
        <taxon>Vertebrata</taxon>
        <taxon>Cyclostomata</taxon>
        <taxon>Hyperoartia</taxon>
        <taxon>Petromyzontiformes</taxon>
        <taxon>Petromyzontidae</taxon>
        <taxon>Petromyzon</taxon>
    </lineage>
</organism>
<proteinExistence type="predicted"/>
<reference evidence="5" key="1">
    <citation type="submission" date="2025-08" db="UniProtKB">
        <authorList>
            <consortium name="Ensembl"/>
        </authorList>
    </citation>
    <scope>IDENTIFICATION</scope>
</reference>
<dbReference type="InterPro" id="IPR001715">
    <property type="entry name" value="CH_dom"/>
</dbReference>
<dbReference type="Gene3D" id="1.10.418.10">
    <property type="entry name" value="Calponin-like domain"/>
    <property type="match status" value="2"/>
</dbReference>
<dbReference type="GO" id="GO:0003779">
    <property type="term" value="F:actin binding"/>
    <property type="evidence" value="ECO:0007669"/>
    <property type="project" value="UniProtKB-KW"/>
</dbReference>
<dbReference type="PROSITE" id="PS00020">
    <property type="entry name" value="ACTININ_2"/>
    <property type="match status" value="1"/>
</dbReference>
<keyword evidence="1" id="KW-0677">Repeat</keyword>
<dbReference type="PANTHER" id="PTHR11915">
    <property type="entry name" value="SPECTRIN/FILAMIN RELATED CYTOSKELETAL PROTEIN"/>
    <property type="match status" value="1"/>
</dbReference>
<dbReference type="SUPFAM" id="SSF46966">
    <property type="entry name" value="Spectrin repeat"/>
    <property type="match status" value="2"/>
</dbReference>
<sequence length="590" mass="66778">WSGQSKRQVNDLYEDLRDGHNLISLLELLSGEMLPRHRDVMRRPRIPPRERGSMLVHKMQNIKIALDFMQRRQIKLVNIRSDDIAEGNPKLTLGLIWTIILHFQVSDIQVGEQHRDLGAKERLLLWVRRVVQEYPDLRCDNFTTSWRDGRLFNAIIHRHRPDLLDMKKVYQQNNQQNLEQAFSLAEQNLRVPRLLDTEDVDVKSPEEKSLVTYVAALYEAFPKIPADGITIYEVDKKWKEYETKISFLLSWIKEKMQKVESQGSTMSREEDFQILLLQLKEKDIPGRDGERASIEKLYKALQVWIDFGRIKVTPGQSPADVEKELGKLVKAIQAGETKAQQETSRLTHTHLTRALLDSRGPCEEQAKEAEAKAKAQEEARAKAKAEALAKAQEEEKARIQADAAAKALADSIAKQQEEAKAKEAEAKEREAVKAKEAEDARLRVEAEARALAESLSKAQAEGKAKEAEAKAQAEADQKLNFIKDLMALMEEKQMEIESADWGIDLSSVGANLQSHKNLHQVLEGLNTKVVEAQAYESKVPASRKKNYTDSLAALTATYNKSLAASGVRSTRLQELLAFLAPAEAELAWAK</sequence>
<dbReference type="PROSITE" id="PS50021">
    <property type="entry name" value="CH"/>
    <property type="match status" value="2"/>
</dbReference>
<dbReference type="SUPFAM" id="SSF47576">
    <property type="entry name" value="Calponin-homology domain, CH-domain"/>
    <property type="match status" value="1"/>
</dbReference>
<feature type="domain" description="Calponin-homology (CH)" evidence="4">
    <location>
        <begin position="117"/>
        <end position="222"/>
    </location>
</feature>
<dbReference type="Ensembl" id="ENSPMAT00000005456.1">
    <property type="protein sequence ID" value="ENSPMAP00000005436.1"/>
    <property type="gene ID" value="ENSPMAG00000004963.1"/>
</dbReference>
<evidence type="ECO:0000259" key="4">
    <source>
        <dbReference type="PROSITE" id="PS50021"/>
    </source>
</evidence>
<dbReference type="STRING" id="7757.ENSPMAP00000005436"/>